<dbReference type="InterPro" id="IPR029028">
    <property type="entry name" value="Alpha/beta_knot_MTases"/>
</dbReference>
<dbReference type="InterPro" id="IPR029064">
    <property type="entry name" value="Ribosomal_eL30-like_sf"/>
</dbReference>
<organism evidence="5 6">
    <name type="scientific">Actinopolyspora xinjiangensis</name>
    <dbReference type="NCBI Taxonomy" id="405564"/>
    <lineage>
        <taxon>Bacteria</taxon>
        <taxon>Bacillati</taxon>
        <taxon>Actinomycetota</taxon>
        <taxon>Actinomycetes</taxon>
        <taxon>Actinopolysporales</taxon>
        <taxon>Actinopolysporaceae</taxon>
        <taxon>Actinopolyspora</taxon>
    </lineage>
</organism>
<evidence type="ECO:0000256" key="2">
    <source>
        <dbReference type="ARBA" id="ARBA00022679"/>
    </source>
</evidence>
<feature type="domain" description="tRNA/rRNA methyltransferase SpoU type" evidence="4">
    <location>
        <begin position="198"/>
        <end position="336"/>
    </location>
</feature>
<dbReference type="SUPFAM" id="SSF75217">
    <property type="entry name" value="alpha/beta knot"/>
    <property type="match status" value="1"/>
</dbReference>
<keyword evidence="6" id="KW-1185">Reference proteome</keyword>
<dbReference type="PANTHER" id="PTHR43191">
    <property type="entry name" value="RRNA METHYLTRANSFERASE 3"/>
    <property type="match status" value="1"/>
</dbReference>
<evidence type="ECO:0000256" key="1">
    <source>
        <dbReference type="ARBA" id="ARBA00022603"/>
    </source>
</evidence>
<dbReference type="EMBL" id="FNJR01000001">
    <property type="protein sequence ID" value="SDO98786.1"/>
    <property type="molecule type" value="Genomic_DNA"/>
</dbReference>
<sequence>MRGYRGVRARRTRVRPLLGTRLAASAPAAAPETCVREDFSDDARAAHARRMAGAGPAEAPPGRTPCQTEQKASTSVARLIEITDAQDPAVDDFRDLTTADRRPDRPGGRGLVIGEGRLVVERLLASPYPIRGLLGERKRINTLEPLLRDLDVPAYIVEPETLAKIVGFHLNRGVLAVADRAPEPDPVELIRNSRKLAVLEGVVDHENLGAMFRNAAGLGLDGVLLGRGCSDPLYRRSVRVSMGHVLRVPFARLPNWPGDLELLGSHGFRVAALAPRPDAVPVGRADLANGKVAVLMGSEGPGLSEEALRVVDLTVGIPMSREVDSLNVAASAAIVFHAMREEDS</sequence>
<evidence type="ECO:0000256" key="3">
    <source>
        <dbReference type="SAM" id="MobiDB-lite"/>
    </source>
</evidence>
<evidence type="ECO:0000259" key="4">
    <source>
        <dbReference type="Pfam" id="PF00588"/>
    </source>
</evidence>
<proteinExistence type="predicted"/>
<dbReference type="CDD" id="cd18095">
    <property type="entry name" value="SpoU-like_rRNA-MTase"/>
    <property type="match status" value="1"/>
</dbReference>
<name>A0A1H0P252_9ACTN</name>
<keyword evidence="2" id="KW-0808">Transferase</keyword>
<dbReference type="PANTHER" id="PTHR43191:SF12">
    <property type="entry name" value="RRNA METHYLASE"/>
    <property type="match status" value="1"/>
</dbReference>
<dbReference type="InterPro" id="IPR051259">
    <property type="entry name" value="rRNA_Methyltransferase"/>
</dbReference>
<dbReference type="AlphaFoldDB" id="A0A1H0P252"/>
<evidence type="ECO:0000313" key="6">
    <source>
        <dbReference type="Proteomes" id="UP000199497"/>
    </source>
</evidence>
<dbReference type="SUPFAM" id="SSF55315">
    <property type="entry name" value="L30e-like"/>
    <property type="match status" value="1"/>
</dbReference>
<reference evidence="6" key="1">
    <citation type="submission" date="2016-10" db="EMBL/GenBank/DDBJ databases">
        <authorList>
            <person name="Varghese N."/>
            <person name="Submissions S."/>
        </authorList>
    </citation>
    <scope>NUCLEOTIDE SEQUENCE [LARGE SCALE GENOMIC DNA]</scope>
    <source>
        <strain evidence="6">DSM 46732</strain>
    </source>
</reference>
<dbReference type="GO" id="GO:0003723">
    <property type="term" value="F:RNA binding"/>
    <property type="evidence" value="ECO:0007669"/>
    <property type="project" value="InterPro"/>
</dbReference>
<dbReference type="STRING" id="405564.SAMN04487905_101347"/>
<dbReference type="InterPro" id="IPR001537">
    <property type="entry name" value="SpoU_MeTrfase"/>
</dbReference>
<dbReference type="Pfam" id="PF00588">
    <property type="entry name" value="SpoU_methylase"/>
    <property type="match status" value="1"/>
</dbReference>
<dbReference type="GO" id="GO:0032259">
    <property type="term" value="P:methylation"/>
    <property type="evidence" value="ECO:0007669"/>
    <property type="project" value="UniProtKB-KW"/>
</dbReference>
<protein>
    <submittedName>
        <fullName evidence="5">tRNA G18 (Ribose-2'-O)-methylase SpoU</fullName>
    </submittedName>
</protein>
<dbReference type="Proteomes" id="UP000199497">
    <property type="component" value="Unassembled WGS sequence"/>
</dbReference>
<evidence type="ECO:0000313" key="5">
    <source>
        <dbReference type="EMBL" id="SDO98786.1"/>
    </source>
</evidence>
<dbReference type="InterPro" id="IPR029026">
    <property type="entry name" value="tRNA_m1G_MTases_N"/>
</dbReference>
<accession>A0A1H0P252</accession>
<dbReference type="GO" id="GO:0006396">
    <property type="term" value="P:RNA processing"/>
    <property type="evidence" value="ECO:0007669"/>
    <property type="project" value="InterPro"/>
</dbReference>
<gene>
    <name evidence="5" type="ORF">SAMN04487905_101347</name>
</gene>
<feature type="region of interest" description="Disordered" evidence="3">
    <location>
        <begin position="43"/>
        <end position="73"/>
    </location>
</feature>
<dbReference type="Gene3D" id="3.40.1280.10">
    <property type="match status" value="1"/>
</dbReference>
<dbReference type="GO" id="GO:0008173">
    <property type="term" value="F:RNA methyltransferase activity"/>
    <property type="evidence" value="ECO:0007669"/>
    <property type="project" value="InterPro"/>
</dbReference>
<keyword evidence="1 5" id="KW-0489">Methyltransferase</keyword>